<dbReference type="EMBL" id="FQUT01000010">
    <property type="protein sequence ID" value="SHG13456.1"/>
    <property type="molecule type" value="Genomic_DNA"/>
</dbReference>
<organism evidence="1 2">
    <name type="scientific">Chryseobacterium arachidis</name>
    <dbReference type="NCBI Taxonomy" id="1416778"/>
    <lineage>
        <taxon>Bacteria</taxon>
        <taxon>Pseudomonadati</taxon>
        <taxon>Bacteroidota</taxon>
        <taxon>Flavobacteriia</taxon>
        <taxon>Flavobacteriales</taxon>
        <taxon>Weeksellaceae</taxon>
        <taxon>Chryseobacterium group</taxon>
        <taxon>Chryseobacterium</taxon>
    </lineage>
</organism>
<dbReference type="AlphaFoldDB" id="A0A1M5HBX0"/>
<protein>
    <submittedName>
        <fullName evidence="1">Uncharacterized protein</fullName>
    </submittedName>
</protein>
<reference evidence="2" key="1">
    <citation type="submission" date="2016-11" db="EMBL/GenBank/DDBJ databases">
        <authorList>
            <person name="Varghese N."/>
            <person name="Submissions S."/>
        </authorList>
    </citation>
    <scope>NUCLEOTIDE SEQUENCE [LARGE SCALE GENOMIC DNA]</scope>
    <source>
        <strain evidence="2">DSM 27619</strain>
    </source>
</reference>
<gene>
    <name evidence="1" type="ORF">SAMN05443633_110153</name>
</gene>
<evidence type="ECO:0000313" key="2">
    <source>
        <dbReference type="Proteomes" id="UP000184518"/>
    </source>
</evidence>
<sequence>MAENKIIVRTESENLWWGIYGLNEKTGWEDLTLFDESHEKIGRLCLCTKSYLRAVLEDLVDDENEIEFRDIVQRHLSGEVCNYWFCYDEREDEDFFEVDFEAPKNEKGVKPSYIEIFHPDEGIGIDTIQSAVNTFAKDFLHIDHSTVEVVCDVPLEEAVKSFKVHQERFGDGDINVLFSDKVITELSVLWKMEKEQVLDKLKVSI</sequence>
<dbReference type="STRING" id="1416778.SAMN05443633_110153"/>
<evidence type="ECO:0000313" key="1">
    <source>
        <dbReference type="EMBL" id="SHG13456.1"/>
    </source>
</evidence>
<proteinExistence type="predicted"/>
<accession>A0A1M5HBX0</accession>
<name>A0A1M5HBX0_9FLAO</name>
<dbReference type="RefSeq" id="WP_072960774.1">
    <property type="nucleotide sequence ID" value="NZ_FQUT01000010.1"/>
</dbReference>
<keyword evidence="2" id="KW-1185">Reference proteome</keyword>
<dbReference type="Proteomes" id="UP000184518">
    <property type="component" value="Unassembled WGS sequence"/>
</dbReference>
<dbReference type="OrthoDB" id="2677707at2"/>